<accession>A0ABD3Q6N2</accession>
<feature type="region of interest" description="Disordered" evidence="1">
    <location>
        <begin position="87"/>
        <end position="111"/>
    </location>
</feature>
<dbReference type="AlphaFoldDB" id="A0ABD3Q6N2"/>
<evidence type="ECO:0000313" key="2">
    <source>
        <dbReference type="EMBL" id="KAL3795707.1"/>
    </source>
</evidence>
<evidence type="ECO:0000256" key="1">
    <source>
        <dbReference type="SAM" id="MobiDB-lite"/>
    </source>
</evidence>
<dbReference type="EMBL" id="JALLPJ020000312">
    <property type="protein sequence ID" value="KAL3795707.1"/>
    <property type="molecule type" value="Genomic_DNA"/>
</dbReference>
<reference evidence="2 3" key="1">
    <citation type="submission" date="2024-10" db="EMBL/GenBank/DDBJ databases">
        <title>Updated reference genomes for cyclostephanoid diatoms.</title>
        <authorList>
            <person name="Roberts W.R."/>
            <person name="Alverson A.J."/>
        </authorList>
    </citation>
    <scope>NUCLEOTIDE SEQUENCE [LARGE SCALE GENOMIC DNA]</scope>
    <source>
        <strain evidence="2 3">AJA010-31</strain>
    </source>
</reference>
<dbReference type="Proteomes" id="UP001530400">
    <property type="component" value="Unassembled WGS sequence"/>
</dbReference>
<feature type="region of interest" description="Disordered" evidence="1">
    <location>
        <begin position="179"/>
        <end position="235"/>
    </location>
</feature>
<organism evidence="2 3">
    <name type="scientific">Cyclotella atomus</name>
    <dbReference type="NCBI Taxonomy" id="382360"/>
    <lineage>
        <taxon>Eukaryota</taxon>
        <taxon>Sar</taxon>
        <taxon>Stramenopiles</taxon>
        <taxon>Ochrophyta</taxon>
        <taxon>Bacillariophyta</taxon>
        <taxon>Coscinodiscophyceae</taxon>
        <taxon>Thalassiosirophycidae</taxon>
        <taxon>Stephanodiscales</taxon>
        <taxon>Stephanodiscaceae</taxon>
        <taxon>Cyclotella</taxon>
    </lineage>
</organism>
<name>A0ABD3Q6N2_9STRA</name>
<keyword evidence="3" id="KW-1185">Reference proteome</keyword>
<evidence type="ECO:0000313" key="3">
    <source>
        <dbReference type="Proteomes" id="UP001530400"/>
    </source>
</evidence>
<proteinExistence type="predicted"/>
<comment type="caution">
    <text evidence="2">The sequence shown here is derived from an EMBL/GenBank/DDBJ whole genome shotgun (WGS) entry which is preliminary data.</text>
</comment>
<protein>
    <submittedName>
        <fullName evidence="2">Uncharacterized protein</fullName>
    </submittedName>
</protein>
<gene>
    <name evidence="2" type="ORF">ACHAWO_004292</name>
</gene>
<sequence length="235" mass="26138">MGIKARFMHRKSAAMPVEVQSIEDFGPSIEAKLHKRTDEDTASIASSNSDISPIAIDIVKEEEAQGIVDVSNSGFFSTLCCHGGSLPGDDDADDLKEKEETPQEHVETGEDEGFFSKITGTFLYMLGQAPPVQIVKCLEDRSVDQSEVSLPQVLTDMAEEYDQTQLKLQIQDHMLKSEYEKQQKESRRKKMKLPLIGSSAKSTSATVSSNSSLFERLKKKKSSRSKRDNSPLYEV</sequence>
<feature type="compositionally biased region" description="Low complexity" evidence="1">
    <location>
        <begin position="198"/>
        <end position="214"/>
    </location>
</feature>
<feature type="compositionally biased region" description="Basic and acidic residues" evidence="1">
    <location>
        <begin position="95"/>
        <end position="108"/>
    </location>
</feature>